<comment type="caution">
    <text evidence="1">The sequence shown here is derived from an EMBL/GenBank/DDBJ whole genome shotgun (WGS) entry which is preliminary data.</text>
</comment>
<dbReference type="SUPFAM" id="SSF53649">
    <property type="entry name" value="Alkaline phosphatase-like"/>
    <property type="match status" value="1"/>
</dbReference>
<evidence type="ECO:0000313" key="2">
    <source>
        <dbReference type="Proteomes" id="UP000287171"/>
    </source>
</evidence>
<protein>
    <submittedName>
        <fullName evidence="1">Uncharacterized protein</fullName>
    </submittedName>
</protein>
<dbReference type="OrthoDB" id="9762324at2"/>
<dbReference type="RefSeq" id="WP_126628543.1">
    <property type="nucleotide sequence ID" value="NZ_BIFT01000001.1"/>
</dbReference>
<gene>
    <name evidence="1" type="ORF">KDA_37920</name>
</gene>
<dbReference type="Gene3D" id="3.30.1360.150">
    <property type="match status" value="1"/>
</dbReference>
<evidence type="ECO:0000313" key="1">
    <source>
        <dbReference type="EMBL" id="GCE28308.1"/>
    </source>
</evidence>
<name>A0A402BA95_9CHLR</name>
<reference evidence="2" key="1">
    <citation type="submission" date="2018-12" db="EMBL/GenBank/DDBJ databases">
        <title>Tengunoibacter tsumagoiensis gen. nov., sp. nov., Dictyobacter kobayashii sp. nov., D. alpinus sp. nov., and D. joshuensis sp. nov. and description of Dictyobacteraceae fam. nov. within the order Ktedonobacterales isolated from Tengu-no-mugimeshi.</title>
        <authorList>
            <person name="Wang C.M."/>
            <person name="Zheng Y."/>
            <person name="Sakai Y."/>
            <person name="Toyoda A."/>
            <person name="Minakuchi Y."/>
            <person name="Abe K."/>
            <person name="Yokota A."/>
            <person name="Yabe S."/>
        </authorList>
    </citation>
    <scope>NUCLEOTIDE SEQUENCE [LARGE SCALE GENOMIC DNA]</scope>
    <source>
        <strain evidence="2">Uno16</strain>
    </source>
</reference>
<dbReference type="Proteomes" id="UP000287171">
    <property type="component" value="Unassembled WGS sequence"/>
</dbReference>
<proteinExistence type="predicted"/>
<keyword evidence="2" id="KW-1185">Reference proteome</keyword>
<organism evidence="1 2">
    <name type="scientific">Dictyobacter alpinus</name>
    <dbReference type="NCBI Taxonomy" id="2014873"/>
    <lineage>
        <taxon>Bacteria</taxon>
        <taxon>Bacillati</taxon>
        <taxon>Chloroflexota</taxon>
        <taxon>Ktedonobacteria</taxon>
        <taxon>Ktedonobacterales</taxon>
        <taxon>Dictyobacteraceae</taxon>
        <taxon>Dictyobacter</taxon>
    </lineage>
</organism>
<dbReference type="AlphaFoldDB" id="A0A402BA95"/>
<dbReference type="Gene3D" id="3.40.720.10">
    <property type="entry name" value="Alkaline Phosphatase, subunit A"/>
    <property type="match status" value="1"/>
</dbReference>
<sequence length="142" mass="15295">MSLIWLTDSSKTNAVVAKLSANAAQANIGQIISGDQLKQFYNDPLHDSRTPDVVVLPNQGVIYTKPTATKIAEHGGFSDDDTHVALLVANPKLKATSVYTPVSTTQIAPSILQILDLNPRSLQAVRIENTQLLPGFSSKKDD</sequence>
<dbReference type="EMBL" id="BIFT01000001">
    <property type="protein sequence ID" value="GCE28308.1"/>
    <property type="molecule type" value="Genomic_DNA"/>
</dbReference>
<dbReference type="InterPro" id="IPR017850">
    <property type="entry name" value="Alkaline_phosphatase_core_sf"/>
</dbReference>
<accession>A0A402BA95</accession>